<protein>
    <submittedName>
        <fullName evidence="1">Uncharacterized protein</fullName>
    </submittedName>
</protein>
<gene>
    <name evidence="1" type="ORF">FPE_LOCUS4361</name>
</gene>
<reference evidence="1" key="1">
    <citation type="submission" date="2023-05" db="EMBL/GenBank/DDBJ databases">
        <authorList>
            <person name="Huff M."/>
        </authorList>
    </citation>
    <scope>NUCLEOTIDE SEQUENCE</scope>
</reference>
<evidence type="ECO:0000313" key="1">
    <source>
        <dbReference type="EMBL" id="CAI9756931.1"/>
    </source>
</evidence>
<name>A0AAD1YSV9_9LAMI</name>
<proteinExistence type="predicted"/>
<accession>A0AAD1YSV9</accession>
<dbReference type="Proteomes" id="UP000834106">
    <property type="component" value="Chromosome 2"/>
</dbReference>
<sequence>MEFFLCCGSGYSGSGAQQHPLEKSRLLVATEAHPCVGRKRGGAAGERRCGVIDWRPSLSSILENNVLSERVFNGGRSSGDLMGRVVASSISSRIAYIFSNYVDPIHIMELFTI</sequence>
<keyword evidence="2" id="KW-1185">Reference proteome</keyword>
<evidence type="ECO:0000313" key="2">
    <source>
        <dbReference type="Proteomes" id="UP000834106"/>
    </source>
</evidence>
<organism evidence="1 2">
    <name type="scientific">Fraxinus pennsylvanica</name>
    <dbReference type="NCBI Taxonomy" id="56036"/>
    <lineage>
        <taxon>Eukaryota</taxon>
        <taxon>Viridiplantae</taxon>
        <taxon>Streptophyta</taxon>
        <taxon>Embryophyta</taxon>
        <taxon>Tracheophyta</taxon>
        <taxon>Spermatophyta</taxon>
        <taxon>Magnoliopsida</taxon>
        <taxon>eudicotyledons</taxon>
        <taxon>Gunneridae</taxon>
        <taxon>Pentapetalae</taxon>
        <taxon>asterids</taxon>
        <taxon>lamiids</taxon>
        <taxon>Lamiales</taxon>
        <taxon>Oleaceae</taxon>
        <taxon>Oleeae</taxon>
        <taxon>Fraxinus</taxon>
    </lineage>
</organism>
<dbReference type="AlphaFoldDB" id="A0AAD1YSV9"/>
<dbReference type="EMBL" id="OU503037">
    <property type="protein sequence ID" value="CAI9756931.1"/>
    <property type="molecule type" value="Genomic_DNA"/>
</dbReference>